<evidence type="ECO:0000256" key="8">
    <source>
        <dbReference type="SAM" id="Phobius"/>
    </source>
</evidence>
<dbReference type="Gene3D" id="1.20.1640.10">
    <property type="entry name" value="Multidrug efflux transporter AcrB transmembrane domain"/>
    <property type="match status" value="2"/>
</dbReference>
<feature type="transmembrane region" description="Helical" evidence="8">
    <location>
        <begin position="936"/>
        <end position="961"/>
    </location>
</feature>
<feature type="transmembrane region" description="Helical" evidence="8">
    <location>
        <begin position="395"/>
        <end position="418"/>
    </location>
</feature>
<keyword evidence="10" id="KW-1185">Reference proteome</keyword>
<evidence type="ECO:0000256" key="1">
    <source>
        <dbReference type="ARBA" id="ARBA00004651"/>
    </source>
</evidence>
<feature type="transmembrane region" description="Helical" evidence="8">
    <location>
        <begin position="1014"/>
        <end position="1037"/>
    </location>
</feature>
<dbReference type="Gene3D" id="3.30.70.1320">
    <property type="entry name" value="Multidrug efflux transporter AcrB pore domain like"/>
    <property type="match status" value="1"/>
</dbReference>
<dbReference type="InterPro" id="IPR001036">
    <property type="entry name" value="Acrflvin-R"/>
</dbReference>
<dbReference type="PANTHER" id="PTHR32063:SF24">
    <property type="entry name" value="CATION EFFLUX SYSTEM (ACRB_ACRD_ACRF FAMILY)"/>
    <property type="match status" value="1"/>
</dbReference>
<evidence type="ECO:0000256" key="6">
    <source>
        <dbReference type="ARBA" id="ARBA00022989"/>
    </source>
</evidence>
<reference evidence="9 10" key="1">
    <citation type="submission" date="2020-03" db="EMBL/GenBank/DDBJ databases">
        <title>Hydrogenophaga sp. nov. isolated from cyanobacterial mat.</title>
        <authorList>
            <person name="Thorat V."/>
            <person name="Kirdat K."/>
            <person name="Tiwarekar B."/>
            <person name="Costa E.D."/>
            <person name="Yadav A."/>
        </authorList>
    </citation>
    <scope>NUCLEOTIDE SEQUENCE [LARGE SCALE GENOMIC DNA]</scope>
    <source>
        <strain evidence="9 10">BA0156</strain>
    </source>
</reference>
<dbReference type="SUPFAM" id="SSF82866">
    <property type="entry name" value="Multidrug efflux transporter AcrB transmembrane domain"/>
    <property type="match status" value="2"/>
</dbReference>
<dbReference type="InterPro" id="IPR027463">
    <property type="entry name" value="AcrB_DN_DC_subdom"/>
</dbReference>
<dbReference type="EMBL" id="CP049989">
    <property type="protein sequence ID" value="QIM53132.1"/>
    <property type="molecule type" value="Genomic_DNA"/>
</dbReference>
<comment type="subcellular location">
    <subcellularLocation>
        <location evidence="1">Cell membrane</location>
        <topology evidence="1">Multi-pass membrane protein</topology>
    </subcellularLocation>
</comment>
<gene>
    <name evidence="9" type="ORF">G9Q37_13735</name>
</gene>
<dbReference type="SUPFAM" id="SSF82693">
    <property type="entry name" value="Multidrug efflux transporter AcrB pore domain, PN1, PN2, PC1 and PC2 subdomains"/>
    <property type="match status" value="3"/>
</dbReference>
<dbReference type="GO" id="GO:0008324">
    <property type="term" value="F:monoatomic cation transmembrane transporter activity"/>
    <property type="evidence" value="ECO:0007669"/>
    <property type="project" value="InterPro"/>
</dbReference>
<feature type="transmembrane region" description="Helical" evidence="8">
    <location>
        <begin position="452"/>
        <end position="472"/>
    </location>
</feature>
<sequence>MFERIIRFAIEQRWLVMLAVLGMVGLGVYNFQRLSIDAVPDITNVQVQINTAAPGYSPLETEQRVTFPIETVMAGLPGLQQTRSLSRYGLSQVTVIFKDGTDIYFARQLVNERLQGAVGALPDGIRPNVGPISTGLGEIFLWTVEAEDGAKKPDGTPYTATDLRVIQDWIIKPQLRNVPGVTEINSIGGHERQFQVAPLPERLLAYGLTLNDVVQALERNNANVGAGYIERRGEQYLIRAPGQAGSLDDLRNVVLANSGGTPVRIRDVAEVEIGQDLRTGAATDNGREVVLGTVFMLIGENSRTVAQAVAKKMEEINGNLPDGVHAITVYDRTVLVDKAIATVKKNLFEGAVLVIVVLFLFLGNIRAALLTAMVIPLSMLFTFTGMVSQKVSANLMSLGALDFGIIVDGAVVIVENCVRRLSHAQERLGRPLTRTERFHEVFSASQEARRPLLYGQLIIMVVYLPIFALTGVEGKMFHPMALTVVIALLGAMILSITFIPAAVALFIGNKVGEKENRVMGWARRAYHPLLTRAMNAKAVVLTVAGVAVVLSGLLATRLGSEFIPNLNEGDFAIQALRIPGTSLSQSVQMQQQLERTLKAEFPEIERVFARTGTAEIASDPMPPNISDAYVMLKPESQWPSPKRTRQQLVEAVQQRVAELPGNNYEFSQPIQLRFNELISGVRADVAVKVFGDDMDVLNKTAQEIAAVLGSISGASEVNVEQTTGLPVLSINIDRDKAARYGVNVGDIQDTIATAIGGRSAGTLFEGDRRFDIMVRLPERMRSDLDSIRRLPVTLPAATQADGSSRVSFIPLSELASLEVAPGPNQVSREDGKRRIVVSANVRGRDMGSFVEEAGTALQEKVRIPPGYWTTWGGQFENLQSATQRLQIVVPVALLLVFTLLFAMFGNVRDGLIVFTGIPFALTGGILALWMRGIPLSISAAVGFIALSGVAVLNGLVMISFIRNLREGGATLDQAIFEGALTRLRPVLMTALVASLGFVPMAIATGTGAEVQRPLATVVIGGILSSTALTLLVLPILYRLAYRREEEEERLANPKSSLGSFSEPQLS</sequence>
<dbReference type="NCBIfam" id="TIGR00914">
    <property type="entry name" value="2A0601"/>
    <property type="match status" value="1"/>
</dbReference>
<dbReference type="SUPFAM" id="SSF82714">
    <property type="entry name" value="Multidrug efflux transporter AcrB TolC docking domain, DN and DC subdomains"/>
    <property type="match status" value="2"/>
</dbReference>
<feature type="transmembrane region" description="Helical" evidence="8">
    <location>
        <begin position="982"/>
        <end position="1002"/>
    </location>
</feature>
<dbReference type="Proteomes" id="UP000503162">
    <property type="component" value="Chromosome"/>
</dbReference>
<keyword evidence="3" id="KW-0813">Transport</keyword>
<evidence type="ECO:0000256" key="7">
    <source>
        <dbReference type="ARBA" id="ARBA00023136"/>
    </source>
</evidence>
<protein>
    <submittedName>
        <fullName evidence="9">CusA/CzcA family heavy metal efflux RND transporter</fullName>
    </submittedName>
</protein>
<keyword evidence="7 8" id="KW-0472">Membrane</keyword>
<dbReference type="PANTHER" id="PTHR32063">
    <property type="match status" value="1"/>
</dbReference>
<evidence type="ECO:0000313" key="10">
    <source>
        <dbReference type="Proteomes" id="UP000503162"/>
    </source>
</evidence>
<feature type="transmembrane region" description="Helical" evidence="8">
    <location>
        <begin position="529"/>
        <end position="555"/>
    </location>
</feature>
<proteinExistence type="inferred from homology"/>
<feature type="transmembrane region" description="Helical" evidence="8">
    <location>
        <begin position="885"/>
        <end position="904"/>
    </location>
</feature>
<dbReference type="Gene3D" id="3.30.2090.10">
    <property type="entry name" value="Multidrug efflux transporter AcrB TolC docking domain, DN and DC subdomains"/>
    <property type="match status" value="2"/>
</dbReference>
<comment type="similarity">
    <text evidence="2">Belongs to the resistance-nodulation-cell division (RND) (TC 2.A.6) family.</text>
</comment>
<feature type="transmembrane region" description="Helical" evidence="8">
    <location>
        <begin position="484"/>
        <end position="508"/>
    </location>
</feature>
<feature type="transmembrane region" description="Helical" evidence="8">
    <location>
        <begin position="911"/>
        <end position="930"/>
    </location>
</feature>
<organism evidence="9 10">
    <name type="scientific">Hydrogenophaga crocea</name>
    <dbReference type="NCBI Taxonomy" id="2716225"/>
    <lineage>
        <taxon>Bacteria</taxon>
        <taxon>Pseudomonadati</taxon>
        <taxon>Pseudomonadota</taxon>
        <taxon>Betaproteobacteria</taxon>
        <taxon>Burkholderiales</taxon>
        <taxon>Comamonadaceae</taxon>
        <taxon>Hydrogenophaga</taxon>
    </lineage>
</organism>
<dbReference type="GO" id="GO:0042910">
    <property type="term" value="F:xenobiotic transmembrane transporter activity"/>
    <property type="evidence" value="ECO:0007669"/>
    <property type="project" value="TreeGrafter"/>
</dbReference>
<feature type="transmembrane region" description="Helical" evidence="8">
    <location>
        <begin position="12"/>
        <end position="31"/>
    </location>
</feature>
<evidence type="ECO:0000256" key="2">
    <source>
        <dbReference type="ARBA" id="ARBA00010942"/>
    </source>
</evidence>
<accession>A0A6G8IIT1</accession>
<evidence type="ECO:0000256" key="5">
    <source>
        <dbReference type="ARBA" id="ARBA00022692"/>
    </source>
</evidence>
<keyword evidence="4" id="KW-1003">Cell membrane</keyword>
<dbReference type="KEGG" id="hcz:G9Q37_13735"/>
<keyword evidence="5 8" id="KW-0812">Transmembrane</keyword>
<evidence type="ECO:0000313" key="9">
    <source>
        <dbReference type="EMBL" id="QIM53132.1"/>
    </source>
</evidence>
<dbReference type="AlphaFoldDB" id="A0A6G8IIT1"/>
<feature type="transmembrane region" description="Helical" evidence="8">
    <location>
        <begin position="351"/>
        <end position="375"/>
    </location>
</feature>
<dbReference type="InterPro" id="IPR004763">
    <property type="entry name" value="CusA-like"/>
</dbReference>
<dbReference type="RefSeq" id="WP_166227912.1">
    <property type="nucleotide sequence ID" value="NZ_CP049989.1"/>
</dbReference>
<dbReference type="GO" id="GO:0005886">
    <property type="term" value="C:plasma membrane"/>
    <property type="evidence" value="ECO:0007669"/>
    <property type="project" value="UniProtKB-SubCell"/>
</dbReference>
<name>A0A6G8IIT1_9BURK</name>
<evidence type="ECO:0000256" key="3">
    <source>
        <dbReference type="ARBA" id="ARBA00022448"/>
    </source>
</evidence>
<dbReference type="Pfam" id="PF00873">
    <property type="entry name" value="ACR_tran"/>
    <property type="match status" value="1"/>
</dbReference>
<dbReference type="Gene3D" id="3.30.70.1440">
    <property type="entry name" value="Multidrug efflux transporter AcrB pore domain"/>
    <property type="match status" value="1"/>
</dbReference>
<dbReference type="PRINTS" id="PR00702">
    <property type="entry name" value="ACRIFLAVINRP"/>
</dbReference>
<dbReference type="Gene3D" id="3.30.70.1430">
    <property type="entry name" value="Multidrug efflux transporter AcrB pore domain"/>
    <property type="match status" value="2"/>
</dbReference>
<evidence type="ECO:0000256" key="4">
    <source>
        <dbReference type="ARBA" id="ARBA00022475"/>
    </source>
</evidence>
<keyword evidence="6 8" id="KW-1133">Transmembrane helix</keyword>